<dbReference type="PANTHER" id="PTHR48044:SF23">
    <property type="entry name" value="ANTHOCYANIDIN 3-O-GLUCOSYLTRANSFERASE-LIKE"/>
    <property type="match status" value="1"/>
</dbReference>
<dbReference type="PANTHER" id="PTHR48044">
    <property type="entry name" value="GLYCOSYLTRANSFERASE"/>
    <property type="match status" value="1"/>
</dbReference>
<feature type="domain" description="Glycosyltransferase N-terminal" evidence="3">
    <location>
        <begin position="124"/>
        <end position="201"/>
    </location>
</feature>
<gene>
    <name evidence="4" type="ORF">Adt_41884</name>
</gene>
<dbReference type="GO" id="GO:1901135">
    <property type="term" value="P:carbohydrate derivative metabolic process"/>
    <property type="evidence" value="ECO:0007669"/>
    <property type="project" value="UniProtKB-ARBA"/>
</dbReference>
<sequence length="251" mass="28366">MANILASENNVQNGMEVDQVAVVLVPLPAQGHLNQLLHLSRLVSAYDIPVHFAGTTTYARPRSLSANKLPGSGGANKNTKKKQQKKFGSHLNFPRHRFYTKYRILLISKYIRFFFIRIHWEVAGKPVVHAEAEILKETPSSDGFFTPKFSEFSKSQRESKKFNSRDLYNASRVVEGLYLDLLAKEKTTGTDKLWAIGLLNPVVIPERKDPNNHHKCLEWLDKQPLNSVIFVSFGSTSSFSNEQIKEIALGL</sequence>
<feature type="domain" description="Glycosyltransferase N-terminal" evidence="3">
    <location>
        <begin position="18"/>
        <end position="60"/>
    </location>
</feature>
<proteinExistence type="inferred from homology"/>
<name>A0ABD1PQ60_9LAMI</name>
<comment type="caution">
    <text evidence="4">The sequence shown here is derived from an EMBL/GenBank/DDBJ whole genome shotgun (WGS) entry which is preliminary data.</text>
</comment>
<reference evidence="5" key="1">
    <citation type="submission" date="2024-07" db="EMBL/GenBank/DDBJ databases">
        <title>Two chromosome-level genome assemblies of Korean endemic species Abeliophyllum distichum and Forsythia ovata (Oleaceae).</title>
        <authorList>
            <person name="Jang H."/>
        </authorList>
    </citation>
    <scope>NUCLEOTIDE SEQUENCE [LARGE SCALE GENOMIC DNA]</scope>
</reference>
<dbReference type="Proteomes" id="UP001604336">
    <property type="component" value="Unassembled WGS sequence"/>
</dbReference>
<dbReference type="InterPro" id="IPR058980">
    <property type="entry name" value="Glyco_transf_N"/>
</dbReference>
<dbReference type="EMBL" id="JBFOLK010000013">
    <property type="protein sequence ID" value="KAL2466033.1"/>
    <property type="molecule type" value="Genomic_DNA"/>
</dbReference>
<evidence type="ECO:0000259" key="3">
    <source>
        <dbReference type="Pfam" id="PF26168"/>
    </source>
</evidence>
<evidence type="ECO:0000256" key="2">
    <source>
        <dbReference type="SAM" id="MobiDB-lite"/>
    </source>
</evidence>
<dbReference type="SUPFAM" id="SSF53756">
    <property type="entry name" value="UDP-Glycosyltransferase/glycogen phosphorylase"/>
    <property type="match status" value="1"/>
</dbReference>
<organism evidence="4 5">
    <name type="scientific">Abeliophyllum distichum</name>
    <dbReference type="NCBI Taxonomy" id="126358"/>
    <lineage>
        <taxon>Eukaryota</taxon>
        <taxon>Viridiplantae</taxon>
        <taxon>Streptophyta</taxon>
        <taxon>Embryophyta</taxon>
        <taxon>Tracheophyta</taxon>
        <taxon>Spermatophyta</taxon>
        <taxon>Magnoliopsida</taxon>
        <taxon>eudicotyledons</taxon>
        <taxon>Gunneridae</taxon>
        <taxon>Pentapetalae</taxon>
        <taxon>asterids</taxon>
        <taxon>lamiids</taxon>
        <taxon>Lamiales</taxon>
        <taxon>Oleaceae</taxon>
        <taxon>Forsythieae</taxon>
        <taxon>Abeliophyllum</taxon>
    </lineage>
</organism>
<dbReference type="Pfam" id="PF26168">
    <property type="entry name" value="Glyco_transf_N"/>
    <property type="match status" value="2"/>
</dbReference>
<dbReference type="Gene3D" id="3.40.50.2000">
    <property type="entry name" value="Glycogen Phosphorylase B"/>
    <property type="match status" value="3"/>
</dbReference>
<accession>A0ABD1PQ60</accession>
<keyword evidence="5" id="KW-1185">Reference proteome</keyword>
<comment type="similarity">
    <text evidence="1">Belongs to the UDP-glycosyltransferase family.</text>
</comment>
<evidence type="ECO:0000313" key="4">
    <source>
        <dbReference type="EMBL" id="KAL2466033.1"/>
    </source>
</evidence>
<feature type="compositionally biased region" description="Basic residues" evidence="2">
    <location>
        <begin position="78"/>
        <end position="88"/>
    </location>
</feature>
<protein>
    <submittedName>
        <fullName evidence="4">Glycosyltransferase</fullName>
    </submittedName>
</protein>
<evidence type="ECO:0000313" key="5">
    <source>
        <dbReference type="Proteomes" id="UP001604336"/>
    </source>
</evidence>
<evidence type="ECO:0000256" key="1">
    <source>
        <dbReference type="ARBA" id="ARBA00009995"/>
    </source>
</evidence>
<feature type="region of interest" description="Disordered" evidence="2">
    <location>
        <begin position="63"/>
        <end position="88"/>
    </location>
</feature>
<dbReference type="GO" id="GO:0008194">
    <property type="term" value="F:UDP-glycosyltransferase activity"/>
    <property type="evidence" value="ECO:0007669"/>
    <property type="project" value="UniProtKB-ARBA"/>
</dbReference>
<dbReference type="AlphaFoldDB" id="A0ABD1PQ60"/>